<accession>X6MT66</accession>
<dbReference type="AlphaFoldDB" id="X6MT66"/>
<dbReference type="EMBL" id="ASPP01017994">
    <property type="protein sequence ID" value="ETO16647.1"/>
    <property type="molecule type" value="Genomic_DNA"/>
</dbReference>
<name>X6MT66_RETFI</name>
<sequence>MNIIVEQRRTPILEYGQSDILKYFDLAAIGNDIYHIFIYGRQQTSFIIPLFEYHNALDIHNRITTIEMLYKNFKYAQFQLF</sequence>
<dbReference type="Proteomes" id="UP000023152">
    <property type="component" value="Unassembled WGS sequence"/>
</dbReference>
<evidence type="ECO:0000313" key="1">
    <source>
        <dbReference type="EMBL" id="ETO16647.1"/>
    </source>
</evidence>
<keyword evidence="2" id="KW-1185">Reference proteome</keyword>
<protein>
    <submittedName>
        <fullName evidence="1">Uncharacterized protein</fullName>
    </submittedName>
</protein>
<organism evidence="1 2">
    <name type="scientific">Reticulomyxa filosa</name>
    <dbReference type="NCBI Taxonomy" id="46433"/>
    <lineage>
        <taxon>Eukaryota</taxon>
        <taxon>Sar</taxon>
        <taxon>Rhizaria</taxon>
        <taxon>Retaria</taxon>
        <taxon>Foraminifera</taxon>
        <taxon>Monothalamids</taxon>
        <taxon>Reticulomyxidae</taxon>
        <taxon>Reticulomyxa</taxon>
    </lineage>
</organism>
<proteinExistence type="predicted"/>
<comment type="caution">
    <text evidence="1">The sequence shown here is derived from an EMBL/GenBank/DDBJ whole genome shotgun (WGS) entry which is preliminary data.</text>
</comment>
<evidence type="ECO:0000313" key="2">
    <source>
        <dbReference type="Proteomes" id="UP000023152"/>
    </source>
</evidence>
<reference evidence="1 2" key="1">
    <citation type="journal article" date="2013" name="Curr. Biol.">
        <title>The Genome of the Foraminiferan Reticulomyxa filosa.</title>
        <authorList>
            <person name="Glockner G."/>
            <person name="Hulsmann N."/>
            <person name="Schleicher M."/>
            <person name="Noegel A.A."/>
            <person name="Eichinger L."/>
            <person name="Gallinger C."/>
            <person name="Pawlowski J."/>
            <person name="Sierra R."/>
            <person name="Euteneuer U."/>
            <person name="Pillet L."/>
            <person name="Moustafa A."/>
            <person name="Platzer M."/>
            <person name="Groth M."/>
            <person name="Szafranski K."/>
            <person name="Schliwa M."/>
        </authorList>
    </citation>
    <scope>NUCLEOTIDE SEQUENCE [LARGE SCALE GENOMIC DNA]</scope>
</reference>
<gene>
    <name evidence="1" type="ORF">RFI_20692</name>
</gene>